<dbReference type="Pfam" id="PF00293">
    <property type="entry name" value="NUDIX"/>
    <property type="match status" value="1"/>
</dbReference>
<evidence type="ECO:0000313" key="3">
    <source>
        <dbReference type="EMBL" id="TDO37880.1"/>
    </source>
</evidence>
<dbReference type="SUPFAM" id="SSF55811">
    <property type="entry name" value="Nudix"/>
    <property type="match status" value="1"/>
</dbReference>
<dbReference type="AlphaFoldDB" id="A0A4R6JND7"/>
<protein>
    <submittedName>
        <fullName evidence="3">ADP-ribose pyrophosphatase YjhB (NUDIX family)</fullName>
    </submittedName>
</protein>
<dbReference type="PANTHER" id="PTHR21340:SF0">
    <property type="entry name" value="BIS(5'-NUCLEOSYL)-TETRAPHOSPHATASE [ASYMMETRICAL]"/>
    <property type="match status" value="1"/>
</dbReference>
<dbReference type="InterPro" id="IPR051325">
    <property type="entry name" value="Nudix_hydrolase_domain"/>
</dbReference>
<dbReference type="EMBL" id="SNWR01000001">
    <property type="protein sequence ID" value="TDO37880.1"/>
    <property type="molecule type" value="Genomic_DNA"/>
</dbReference>
<dbReference type="Proteomes" id="UP000294901">
    <property type="component" value="Unassembled WGS sequence"/>
</dbReference>
<dbReference type="InterPro" id="IPR015797">
    <property type="entry name" value="NUDIX_hydrolase-like_dom_sf"/>
</dbReference>
<dbReference type="InterPro" id="IPR020084">
    <property type="entry name" value="NUDIX_hydrolase_CS"/>
</dbReference>
<comment type="caution">
    <text evidence="3">The sequence shown here is derived from an EMBL/GenBank/DDBJ whole genome shotgun (WGS) entry which is preliminary data.</text>
</comment>
<dbReference type="GO" id="GO:0004081">
    <property type="term" value="F:bis(5'-nucleosyl)-tetraphosphatase (asymmetrical) activity"/>
    <property type="evidence" value="ECO:0007669"/>
    <property type="project" value="TreeGrafter"/>
</dbReference>
<dbReference type="GO" id="GO:0006167">
    <property type="term" value="P:AMP biosynthetic process"/>
    <property type="evidence" value="ECO:0007669"/>
    <property type="project" value="TreeGrafter"/>
</dbReference>
<gene>
    <name evidence="3" type="ORF">C8E87_1516</name>
</gene>
<dbReference type="PROSITE" id="PS00893">
    <property type="entry name" value="NUDIX_BOX"/>
    <property type="match status" value="1"/>
</dbReference>
<dbReference type="PANTHER" id="PTHR21340">
    <property type="entry name" value="DIADENOSINE 5,5-P1,P4-TETRAPHOSPHATE PYROPHOSPHOHYDROLASE MUTT"/>
    <property type="match status" value="1"/>
</dbReference>
<name>A0A4R6JND7_9ACTN</name>
<reference evidence="3 4" key="1">
    <citation type="submission" date="2019-03" db="EMBL/GenBank/DDBJ databases">
        <title>Sequencing the genomes of 1000 actinobacteria strains.</title>
        <authorList>
            <person name="Klenk H.-P."/>
        </authorList>
    </citation>
    <scope>NUCLEOTIDE SEQUENCE [LARGE SCALE GENOMIC DNA]</scope>
    <source>
        <strain evidence="3 4">DSM 43805</strain>
    </source>
</reference>
<evidence type="ECO:0000313" key="4">
    <source>
        <dbReference type="Proteomes" id="UP000294901"/>
    </source>
</evidence>
<keyword evidence="1" id="KW-0378">Hydrolase</keyword>
<dbReference type="GO" id="GO:0006754">
    <property type="term" value="P:ATP biosynthetic process"/>
    <property type="evidence" value="ECO:0007669"/>
    <property type="project" value="TreeGrafter"/>
</dbReference>
<dbReference type="InterPro" id="IPR000086">
    <property type="entry name" value="NUDIX_hydrolase_dom"/>
</dbReference>
<proteinExistence type="predicted"/>
<accession>A0A4R6JND7</accession>
<dbReference type="Gene3D" id="3.90.79.10">
    <property type="entry name" value="Nucleoside Triphosphate Pyrophosphohydrolase"/>
    <property type="match status" value="1"/>
</dbReference>
<keyword evidence="4" id="KW-1185">Reference proteome</keyword>
<feature type="domain" description="Nudix hydrolase" evidence="2">
    <location>
        <begin position="49"/>
        <end position="181"/>
    </location>
</feature>
<sequence length="184" mass="20688">MLASVRLVHEVVDQLQPGDVLEREHREQVLDWLSSTDDVFRRVKPATPDQHLVSYVVPADPRDGAILLVDHVNAGLWLPPGGHVEPDEDPWLTAVREIDEELGLDGAGVSKEPVFLTVTRTVGIDHGHTDVSLWYVLPCDRDQPLVVDAGEFHGARWWSRDDLAAADPARFDPHFLRFLRKISD</sequence>
<evidence type="ECO:0000256" key="1">
    <source>
        <dbReference type="ARBA" id="ARBA00022801"/>
    </source>
</evidence>
<dbReference type="OrthoDB" id="9764897at2"/>
<organism evidence="3 4">
    <name type="scientific">Paractinoplanes brasiliensis</name>
    <dbReference type="NCBI Taxonomy" id="52695"/>
    <lineage>
        <taxon>Bacteria</taxon>
        <taxon>Bacillati</taxon>
        <taxon>Actinomycetota</taxon>
        <taxon>Actinomycetes</taxon>
        <taxon>Micromonosporales</taxon>
        <taxon>Micromonosporaceae</taxon>
        <taxon>Paractinoplanes</taxon>
    </lineage>
</organism>
<evidence type="ECO:0000259" key="2">
    <source>
        <dbReference type="PROSITE" id="PS51462"/>
    </source>
</evidence>
<dbReference type="PROSITE" id="PS51462">
    <property type="entry name" value="NUDIX"/>
    <property type="match status" value="1"/>
</dbReference>